<feature type="region of interest" description="Disordered" evidence="1">
    <location>
        <begin position="186"/>
        <end position="206"/>
    </location>
</feature>
<dbReference type="EMBL" id="JAFKDB010000008">
    <property type="protein sequence ID" value="MBN7768849.1"/>
    <property type="molecule type" value="Genomic_DNA"/>
</dbReference>
<name>A0ABS3BAG5_9GAMM</name>
<feature type="transmembrane region" description="Helical" evidence="2">
    <location>
        <begin position="89"/>
        <end position="108"/>
    </location>
</feature>
<keyword evidence="4" id="KW-1185">Reference proteome</keyword>
<keyword evidence="2" id="KW-0472">Membrane</keyword>
<organism evidence="3 4">
    <name type="scientific">Marinobacter daepoensis</name>
    <dbReference type="NCBI Taxonomy" id="262077"/>
    <lineage>
        <taxon>Bacteria</taxon>
        <taxon>Pseudomonadati</taxon>
        <taxon>Pseudomonadota</taxon>
        <taxon>Gammaproteobacteria</taxon>
        <taxon>Pseudomonadales</taxon>
        <taxon>Marinobacteraceae</taxon>
        <taxon>Marinobacter</taxon>
    </lineage>
</organism>
<keyword evidence="2" id="KW-1133">Transmembrane helix</keyword>
<comment type="caution">
    <text evidence="3">The sequence shown here is derived from an EMBL/GenBank/DDBJ whole genome shotgun (WGS) entry which is preliminary data.</text>
</comment>
<dbReference type="Pfam" id="PF16083">
    <property type="entry name" value="Phage_holin_3_3"/>
    <property type="match status" value="1"/>
</dbReference>
<evidence type="ECO:0000313" key="3">
    <source>
        <dbReference type="EMBL" id="MBN7768849.1"/>
    </source>
</evidence>
<proteinExistence type="predicted"/>
<feature type="transmembrane region" description="Helical" evidence="2">
    <location>
        <begin position="21"/>
        <end position="41"/>
    </location>
</feature>
<evidence type="ECO:0000256" key="2">
    <source>
        <dbReference type="SAM" id="Phobius"/>
    </source>
</evidence>
<keyword evidence="2" id="KW-0812">Transmembrane</keyword>
<sequence>MFGGGLAYLGEVKNGSRKWDLAAFTLSVTSAGFFAFVTYMICIDLFKWTPGLSVACSGMVAHLGAEKVKQLLTDSLRKSWADMAFGLKAQLAVGTLSIAVAFGAGWTVKGWFEDSKDLAATLAQQSLADEIRAGQAAISRQVEQRLSELRANERIIDRGVIREIQKSIYQRVCFEPELVRLLNAAARGESPGEPDDQGAGGIAADD</sequence>
<dbReference type="InterPro" id="IPR032126">
    <property type="entry name" value="LydA_holin"/>
</dbReference>
<evidence type="ECO:0000313" key="4">
    <source>
        <dbReference type="Proteomes" id="UP000664344"/>
    </source>
</evidence>
<gene>
    <name evidence="3" type="ORF">JYP53_02885</name>
</gene>
<reference evidence="3 4" key="1">
    <citation type="submission" date="2021-02" db="EMBL/GenBank/DDBJ databases">
        <title>PHA producing bacteria isolated from coastal sediment in Guangdong, Shenzhen.</title>
        <authorList>
            <person name="Zheng W."/>
            <person name="Yu S."/>
            <person name="Huang Y."/>
        </authorList>
    </citation>
    <scope>NUCLEOTIDE SEQUENCE [LARGE SCALE GENOMIC DNA]</scope>
    <source>
        <strain evidence="3 4">TN21-5</strain>
    </source>
</reference>
<evidence type="ECO:0000256" key="1">
    <source>
        <dbReference type="SAM" id="MobiDB-lite"/>
    </source>
</evidence>
<dbReference type="Proteomes" id="UP000664344">
    <property type="component" value="Unassembled WGS sequence"/>
</dbReference>
<accession>A0ABS3BAG5</accession>
<protein>
    <submittedName>
        <fullName evidence="3">Phage holin family protein</fullName>
    </submittedName>
</protein>